<dbReference type="Gene3D" id="3.40.630.30">
    <property type="match status" value="1"/>
</dbReference>
<accession>A0A9D9I1X1</accession>
<evidence type="ECO:0000313" key="3">
    <source>
        <dbReference type="Proteomes" id="UP000823618"/>
    </source>
</evidence>
<gene>
    <name evidence="2" type="ORF">IAC13_06370</name>
</gene>
<organism evidence="2 3">
    <name type="scientific">Candidatus Scybalomonas excrementavium</name>
    <dbReference type="NCBI Taxonomy" id="2840943"/>
    <lineage>
        <taxon>Bacteria</taxon>
        <taxon>Bacillati</taxon>
        <taxon>Bacillota</taxon>
        <taxon>Clostridia</taxon>
        <taxon>Lachnospirales</taxon>
        <taxon>Lachnospiraceae</taxon>
        <taxon>Lachnospiraceae incertae sedis</taxon>
        <taxon>Candidatus Scybalomonas</taxon>
    </lineage>
</organism>
<dbReference type="CDD" id="cd04301">
    <property type="entry name" value="NAT_SF"/>
    <property type="match status" value="1"/>
</dbReference>
<dbReference type="InterPro" id="IPR016181">
    <property type="entry name" value="Acyl_CoA_acyltransferase"/>
</dbReference>
<protein>
    <submittedName>
        <fullName evidence="2">GNAT family N-acetyltransferase</fullName>
    </submittedName>
</protein>
<dbReference type="Pfam" id="PF00583">
    <property type="entry name" value="Acetyltransf_1"/>
    <property type="match status" value="1"/>
</dbReference>
<dbReference type="AlphaFoldDB" id="A0A9D9I1X1"/>
<reference evidence="2" key="2">
    <citation type="journal article" date="2021" name="PeerJ">
        <title>Extensive microbial diversity within the chicken gut microbiome revealed by metagenomics and culture.</title>
        <authorList>
            <person name="Gilroy R."/>
            <person name="Ravi A."/>
            <person name="Getino M."/>
            <person name="Pursley I."/>
            <person name="Horton D.L."/>
            <person name="Alikhan N.F."/>
            <person name="Baker D."/>
            <person name="Gharbi K."/>
            <person name="Hall N."/>
            <person name="Watson M."/>
            <person name="Adriaenssens E.M."/>
            <person name="Foster-Nyarko E."/>
            <person name="Jarju S."/>
            <person name="Secka A."/>
            <person name="Antonio M."/>
            <person name="Oren A."/>
            <person name="Chaudhuri R.R."/>
            <person name="La Ragione R."/>
            <person name="Hildebrand F."/>
            <person name="Pallen M.J."/>
        </authorList>
    </citation>
    <scope>NUCLEOTIDE SEQUENCE</scope>
    <source>
        <strain evidence="2">E3-2379</strain>
    </source>
</reference>
<dbReference type="EMBL" id="JADIML010000172">
    <property type="protein sequence ID" value="MBO8463541.1"/>
    <property type="molecule type" value="Genomic_DNA"/>
</dbReference>
<sequence length="151" mass="17751">MIIFKEITKNNYLDVINLRLATHQAGFVTDNATSLVEAIYEEGLYTRAIYNDKTLIGFLLFDYDLEIPGWSLSRFMIDSQYQYKGFGKEAIKKFLEYIEKTFFIKELYVSIELNNPIALHLFHSLGFKDIKKITYTFGGETYHEMQMKIQL</sequence>
<proteinExistence type="predicted"/>
<dbReference type="GO" id="GO:0016747">
    <property type="term" value="F:acyltransferase activity, transferring groups other than amino-acyl groups"/>
    <property type="evidence" value="ECO:0007669"/>
    <property type="project" value="InterPro"/>
</dbReference>
<evidence type="ECO:0000313" key="2">
    <source>
        <dbReference type="EMBL" id="MBO8463541.1"/>
    </source>
</evidence>
<comment type="caution">
    <text evidence="2">The sequence shown here is derived from an EMBL/GenBank/DDBJ whole genome shotgun (WGS) entry which is preliminary data.</text>
</comment>
<feature type="domain" description="N-acetyltransferase" evidence="1">
    <location>
        <begin position="2"/>
        <end position="150"/>
    </location>
</feature>
<dbReference type="PROSITE" id="PS51186">
    <property type="entry name" value="GNAT"/>
    <property type="match status" value="1"/>
</dbReference>
<dbReference type="SUPFAM" id="SSF55729">
    <property type="entry name" value="Acyl-CoA N-acyltransferases (Nat)"/>
    <property type="match status" value="1"/>
</dbReference>
<reference evidence="2" key="1">
    <citation type="submission" date="2020-10" db="EMBL/GenBank/DDBJ databases">
        <authorList>
            <person name="Gilroy R."/>
        </authorList>
    </citation>
    <scope>NUCLEOTIDE SEQUENCE</scope>
    <source>
        <strain evidence="2">E3-2379</strain>
    </source>
</reference>
<dbReference type="Proteomes" id="UP000823618">
    <property type="component" value="Unassembled WGS sequence"/>
</dbReference>
<name>A0A9D9I1X1_9FIRM</name>
<dbReference type="InterPro" id="IPR000182">
    <property type="entry name" value="GNAT_dom"/>
</dbReference>
<evidence type="ECO:0000259" key="1">
    <source>
        <dbReference type="PROSITE" id="PS51186"/>
    </source>
</evidence>